<accession>G3AWY6</accession>
<evidence type="ECO:0000256" key="1">
    <source>
        <dbReference type="SAM" id="SignalP"/>
    </source>
</evidence>
<keyword evidence="3" id="KW-1185">Reference proteome</keyword>
<reference evidence="2 3" key="1">
    <citation type="journal article" date="2011" name="Proc. Natl. Acad. Sci. U.S.A.">
        <title>Comparative genomics of xylose-fermenting fungi for enhanced biofuel production.</title>
        <authorList>
            <person name="Wohlbach D.J."/>
            <person name="Kuo A."/>
            <person name="Sato T.K."/>
            <person name="Potts K.M."/>
            <person name="Salamov A.A."/>
            <person name="LaButti K.M."/>
            <person name="Sun H."/>
            <person name="Clum A."/>
            <person name="Pangilinan J.L."/>
            <person name="Lindquist E.A."/>
            <person name="Lucas S."/>
            <person name="Lapidus A."/>
            <person name="Jin M."/>
            <person name="Gunawan C."/>
            <person name="Balan V."/>
            <person name="Dale B.E."/>
            <person name="Jeffries T.W."/>
            <person name="Zinkel R."/>
            <person name="Barry K.W."/>
            <person name="Grigoriev I.V."/>
            <person name="Gasch A.P."/>
        </authorList>
    </citation>
    <scope>NUCLEOTIDE SEQUENCE [LARGE SCALE GENOMIC DNA]</scope>
    <source>
        <strain evidence="2">ATCC 10573</strain>
        <strain evidence="3">ATCC 10573 / BCRC 21748 / CBS 615 / JCM 9827 / NBRC 10315 / NRRL Y-1498 / VKM Y-70</strain>
    </source>
</reference>
<dbReference type="Proteomes" id="UP000000707">
    <property type="component" value="Unassembled WGS sequence"/>
</dbReference>
<sequence>MKLILLPVLVLLVVQASGLNILLSTTDSWVTKNSRLLAHQLTQKNHTVVLVAPLHQSVGALHQNTHVSNHRITDGGDFGHLLPSNQLYYKNLLKLDKINLLPGAPRRLLKKEDLRRIEEEVDEEVGGGVSFVNTNQWGNDPLDKNCWYVNSNDPISILSVAVHNLLPQMYPGMKIDLAILGPTEGTTDDVQNVVTQMEKFLLVKEIPTISVHSKDSSHIYFKSDLVTKNRRSQFAKMTHYQNSKIIELVDRLQIDRPGTLMPKFHAINIKFPQYLKSNCKLASDFSLTQSNQLLSLSYNVFDVVDDELVNVNTTSLSLTSKDELAHKGGSHVDSGYEDFEEEETQFFINKESEYYKNKLKHSRSIPVKDRMRSINAADEVVFSMCDIPMSIDYLFELDPDFHL</sequence>
<dbReference type="EMBL" id="GL996510">
    <property type="protein sequence ID" value="EGV66858.1"/>
    <property type="molecule type" value="Genomic_DNA"/>
</dbReference>
<gene>
    <name evidence="2" type="ORF">CANTEDRAFT_112363</name>
</gene>
<dbReference type="OrthoDB" id="4018688at2759"/>
<keyword evidence="1" id="KW-0732">Signal</keyword>
<evidence type="ECO:0008006" key="4">
    <source>
        <dbReference type="Google" id="ProtNLM"/>
    </source>
</evidence>
<dbReference type="SUPFAM" id="SSF64167">
    <property type="entry name" value="SurE-like"/>
    <property type="match status" value="1"/>
</dbReference>
<dbReference type="RefSeq" id="XP_006684117.1">
    <property type="nucleotide sequence ID" value="XM_006684054.1"/>
</dbReference>
<evidence type="ECO:0000313" key="3">
    <source>
        <dbReference type="Proteomes" id="UP000000707"/>
    </source>
</evidence>
<feature type="chain" id="PRO_5010833518" description="Survival protein SurE-like phosphatase/nucleotidase domain-containing protein" evidence="1">
    <location>
        <begin position="19"/>
        <end position="403"/>
    </location>
</feature>
<dbReference type="EMBL" id="GL996510">
    <property type="protein sequence ID" value="EGV66859.1"/>
    <property type="molecule type" value="Genomic_DNA"/>
</dbReference>
<proteinExistence type="predicted"/>
<dbReference type="KEGG" id="cten:18246491"/>
<evidence type="ECO:0000313" key="2">
    <source>
        <dbReference type="EMBL" id="EGV66859.1"/>
    </source>
</evidence>
<dbReference type="eggNOG" id="ENOG502RPXW">
    <property type="taxonomic scope" value="Eukaryota"/>
</dbReference>
<dbReference type="GO" id="GO:0016787">
    <property type="term" value="F:hydrolase activity"/>
    <property type="evidence" value="ECO:0007669"/>
    <property type="project" value="InterPro"/>
</dbReference>
<protein>
    <recommendedName>
        <fullName evidence="4">Survival protein SurE-like phosphatase/nucleotidase domain-containing protein</fullName>
    </recommendedName>
</protein>
<dbReference type="HOGENOM" id="CLU_053735_0_0_1"/>
<feature type="signal peptide" evidence="1">
    <location>
        <begin position="1"/>
        <end position="18"/>
    </location>
</feature>
<organism evidence="3">
    <name type="scientific">Candida tenuis (strain ATCC 10573 / BCRC 21748 / CBS 615 / JCM 9827 / NBRC 10315 / NRRL Y-1498 / VKM Y-70)</name>
    <name type="common">Yeast</name>
    <name type="synonym">Yamadazyma tenuis</name>
    <dbReference type="NCBI Taxonomy" id="590646"/>
    <lineage>
        <taxon>Eukaryota</taxon>
        <taxon>Fungi</taxon>
        <taxon>Dikarya</taxon>
        <taxon>Ascomycota</taxon>
        <taxon>Saccharomycotina</taxon>
        <taxon>Pichiomycetes</taxon>
        <taxon>Debaryomycetaceae</taxon>
        <taxon>Yamadazyma</taxon>
    </lineage>
</organism>
<dbReference type="InterPro" id="IPR036523">
    <property type="entry name" value="SurE-like_sf"/>
</dbReference>
<dbReference type="AlphaFoldDB" id="G3AWY6"/>
<name>G3AWY6_CANTC</name>
<dbReference type="Gene3D" id="3.40.1210.10">
    <property type="entry name" value="Survival protein SurE-like phosphatase/nucleotidase"/>
    <property type="match status" value="1"/>
</dbReference>
<dbReference type="GeneID" id="18246491"/>